<keyword evidence="1" id="KW-1133">Transmembrane helix</keyword>
<comment type="caution">
    <text evidence="2">The sequence shown here is derived from an EMBL/GenBank/DDBJ whole genome shotgun (WGS) entry which is preliminary data.</text>
</comment>
<accession>A0ABD5Y766</accession>
<evidence type="ECO:0000256" key="1">
    <source>
        <dbReference type="SAM" id="Phobius"/>
    </source>
</evidence>
<keyword evidence="3" id="KW-1185">Reference proteome</keyword>
<dbReference type="GeneID" id="78821875"/>
<proteinExistence type="predicted"/>
<organism evidence="2 3">
    <name type="scientific">Halosimplex aquaticum</name>
    <dbReference type="NCBI Taxonomy" id="3026162"/>
    <lineage>
        <taxon>Archaea</taxon>
        <taxon>Methanobacteriati</taxon>
        <taxon>Methanobacteriota</taxon>
        <taxon>Stenosarchaea group</taxon>
        <taxon>Halobacteria</taxon>
        <taxon>Halobacteriales</taxon>
        <taxon>Haloarculaceae</taxon>
        <taxon>Halosimplex</taxon>
    </lineage>
</organism>
<dbReference type="RefSeq" id="WP_274322640.1">
    <property type="nucleotide sequence ID" value="NZ_CP118158.1"/>
</dbReference>
<gene>
    <name evidence="2" type="ORF">ACFQMA_17185</name>
</gene>
<dbReference type="Proteomes" id="UP001596432">
    <property type="component" value="Unassembled WGS sequence"/>
</dbReference>
<feature type="transmembrane region" description="Helical" evidence="1">
    <location>
        <begin position="34"/>
        <end position="57"/>
    </location>
</feature>
<evidence type="ECO:0000313" key="3">
    <source>
        <dbReference type="Proteomes" id="UP001596432"/>
    </source>
</evidence>
<name>A0ABD5Y766_9EURY</name>
<dbReference type="AlphaFoldDB" id="A0ABD5Y766"/>
<feature type="transmembrane region" description="Helical" evidence="1">
    <location>
        <begin position="6"/>
        <end position="27"/>
    </location>
</feature>
<keyword evidence="1" id="KW-0472">Membrane</keyword>
<reference evidence="2 3" key="1">
    <citation type="journal article" date="2019" name="Int. J. Syst. Evol. Microbiol.">
        <title>The Global Catalogue of Microorganisms (GCM) 10K type strain sequencing project: providing services to taxonomists for standard genome sequencing and annotation.</title>
        <authorList>
            <consortium name="The Broad Institute Genomics Platform"/>
            <consortium name="The Broad Institute Genome Sequencing Center for Infectious Disease"/>
            <person name="Wu L."/>
            <person name="Ma J."/>
        </authorList>
    </citation>
    <scope>NUCLEOTIDE SEQUENCE [LARGE SCALE GENOMIC DNA]</scope>
    <source>
        <strain evidence="2 3">XZYJT29</strain>
    </source>
</reference>
<protein>
    <submittedName>
        <fullName evidence="2">Uncharacterized protein</fullName>
    </submittedName>
</protein>
<evidence type="ECO:0000313" key="2">
    <source>
        <dbReference type="EMBL" id="MFC7141559.1"/>
    </source>
</evidence>
<dbReference type="EMBL" id="JBHTAS010000001">
    <property type="protein sequence ID" value="MFC7141559.1"/>
    <property type="molecule type" value="Genomic_DNA"/>
</dbReference>
<keyword evidence="1" id="KW-0812">Transmembrane</keyword>
<sequence length="66" mass="7336">MNRQFWKGILIVLLIMQGILVASMLSVGRGTPTFVVSVLATIHVVAGMAIIGSMLYFEWDPFEPLR</sequence>